<dbReference type="EnsemblMetazoa" id="XM_003385772.2">
    <property type="protein sequence ID" value="XP_003385820.1"/>
    <property type="gene ID" value="LOC100641294"/>
</dbReference>
<dbReference type="KEGG" id="aqu:100641294"/>
<dbReference type="RefSeq" id="XP_003385820.1">
    <property type="nucleotide sequence ID" value="XM_003385772.2"/>
</dbReference>
<accession>A0AAN0ID42</accession>
<organism evidence="2 3">
    <name type="scientific">Amphimedon queenslandica</name>
    <name type="common">Sponge</name>
    <dbReference type="NCBI Taxonomy" id="400682"/>
    <lineage>
        <taxon>Eukaryota</taxon>
        <taxon>Metazoa</taxon>
        <taxon>Porifera</taxon>
        <taxon>Demospongiae</taxon>
        <taxon>Heteroscleromorpha</taxon>
        <taxon>Haplosclerida</taxon>
        <taxon>Niphatidae</taxon>
        <taxon>Amphimedon</taxon>
    </lineage>
</organism>
<evidence type="ECO:0000259" key="1">
    <source>
        <dbReference type="Pfam" id="PF15057"/>
    </source>
</evidence>
<sequence length="176" mass="20261">MSDGLSFLVELYDEMQGLVPRHELYSCPQSKVEKVIEYIKIQEKAWVGKPVIARKPTDYLFYPGVVLKQQDSSQDFVIRWSDNTTHTIEVTDMFGELTRRRPLYTDDYVIALPEEDDGGGVCYPGKIIGVQGEKLIIQLHNNKLCLASFDHCFWISDSYYQNSVLMIGRVKEDTNK</sequence>
<name>A0AAN0ID42_AMPQE</name>
<dbReference type="Proteomes" id="UP000007879">
    <property type="component" value="Unassembled WGS sequence"/>
</dbReference>
<dbReference type="GeneID" id="100641294"/>
<evidence type="ECO:0000313" key="2">
    <source>
        <dbReference type="EnsemblMetazoa" id="XP_003385820.1"/>
    </source>
</evidence>
<keyword evidence="3" id="KW-1185">Reference proteome</keyword>
<feature type="domain" description="DUF4537" evidence="1">
    <location>
        <begin position="48"/>
        <end position="164"/>
    </location>
</feature>
<reference evidence="2" key="2">
    <citation type="submission" date="2024-06" db="UniProtKB">
        <authorList>
            <consortium name="EnsemblMetazoa"/>
        </authorList>
    </citation>
    <scope>IDENTIFICATION</scope>
</reference>
<dbReference type="InterPro" id="IPR032770">
    <property type="entry name" value="DUF4537"/>
</dbReference>
<proteinExistence type="predicted"/>
<reference evidence="3" key="1">
    <citation type="journal article" date="2010" name="Nature">
        <title>The Amphimedon queenslandica genome and the evolution of animal complexity.</title>
        <authorList>
            <person name="Srivastava M."/>
            <person name="Simakov O."/>
            <person name="Chapman J."/>
            <person name="Fahey B."/>
            <person name="Gauthier M.E."/>
            <person name="Mitros T."/>
            <person name="Richards G.S."/>
            <person name="Conaco C."/>
            <person name="Dacre M."/>
            <person name="Hellsten U."/>
            <person name="Larroux C."/>
            <person name="Putnam N.H."/>
            <person name="Stanke M."/>
            <person name="Adamska M."/>
            <person name="Darling A."/>
            <person name="Degnan S.M."/>
            <person name="Oakley T.H."/>
            <person name="Plachetzki D.C."/>
            <person name="Zhai Y."/>
            <person name="Adamski M."/>
            <person name="Calcino A."/>
            <person name="Cummins S.F."/>
            <person name="Goodstein D.M."/>
            <person name="Harris C."/>
            <person name="Jackson D.J."/>
            <person name="Leys S.P."/>
            <person name="Shu S."/>
            <person name="Woodcroft B.J."/>
            <person name="Vervoort M."/>
            <person name="Kosik K.S."/>
            <person name="Manning G."/>
            <person name="Degnan B.M."/>
            <person name="Rokhsar D.S."/>
        </authorList>
    </citation>
    <scope>NUCLEOTIDE SEQUENCE [LARGE SCALE GENOMIC DNA]</scope>
</reference>
<protein>
    <recommendedName>
        <fullName evidence="1">DUF4537 domain-containing protein</fullName>
    </recommendedName>
</protein>
<dbReference type="Pfam" id="PF15057">
    <property type="entry name" value="DUF4537"/>
    <property type="match status" value="1"/>
</dbReference>
<dbReference type="AlphaFoldDB" id="A0AAN0ID42"/>
<dbReference type="Gene3D" id="2.30.30.140">
    <property type="match status" value="1"/>
</dbReference>
<evidence type="ECO:0000313" key="3">
    <source>
        <dbReference type="Proteomes" id="UP000007879"/>
    </source>
</evidence>